<organism evidence="1 2">
    <name type="scientific">Morganella psychrotolerans</name>
    <dbReference type="NCBI Taxonomy" id="368603"/>
    <lineage>
        <taxon>Bacteria</taxon>
        <taxon>Pseudomonadati</taxon>
        <taxon>Pseudomonadota</taxon>
        <taxon>Gammaproteobacteria</taxon>
        <taxon>Enterobacterales</taxon>
        <taxon>Morganellaceae</taxon>
        <taxon>Morganella</taxon>
    </lineage>
</organism>
<evidence type="ECO:0000313" key="2">
    <source>
        <dbReference type="Proteomes" id="UP000092247"/>
    </source>
</evidence>
<dbReference type="STRING" id="368603.AYY16_02735"/>
<dbReference type="AlphaFoldDB" id="A0A1B8HRA1"/>
<sequence length="90" mass="10175">MQNNIAIKYHRSCNSRVTFFNEHEIEFDEHCGLKISKGSAEAVIKIVEDYTDIIVEKALIRMDEQSVVETLRKAGFDMDVIAELAGKEAA</sequence>
<name>A0A1B8HRA1_9GAMM</name>
<accession>A0A1B8HRA1</accession>
<dbReference type="Proteomes" id="UP000092247">
    <property type="component" value="Unassembled WGS sequence"/>
</dbReference>
<protein>
    <submittedName>
        <fullName evidence="1">Uncharacterized protein</fullName>
    </submittedName>
</protein>
<proteinExistence type="predicted"/>
<dbReference type="EMBL" id="LZEX01000001">
    <property type="protein sequence ID" value="OBU11734.1"/>
    <property type="molecule type" value="Genomic_DNA"/>
</dbReference>
<reference evidence="1 2" key="1">
    <citation type="submission" date="2016-06" db="EMBL/GenBank/DDBJ databases">
        <authorList>
            <person name="Kjaerup R.B."/>
            <person name="Dalgaard T.S."/>
            <person name="Juul-Madsen H.R."/>
        </authorList>
    </citation>
    <scope>NUCLEOTIDE SEQUENCE [LARGE SCALE GENOMIC DNA]</scope>
    <source>
        <strain evidence="1 2">GCSL-Mp3</strain>
    </source>
</reference>
<dbReference type="RefSeq" id="WP_067421209.1">
    <property type="nucleotide sequence ID" value="NZ_LZEX01000001.1"/>
</dbReference>
<gene>
    <name evidence="1" type="ORF">AYY17_03255</name>
</gene>
<evidence type="ECO:0000313" key="1">
    <source>
        <dbReference type="EMBL" id="OBU11734.1"/>
    </source>
</evidence>
<comment type="caution">
    <text evidence="1">The sequence shown here is derived from an EMBL/GenBank/DDBJ whole genome shotgun (WGS) entry which is preliminary data.</text>
</comment>